<dbReference type="EMBL" id="JAJFAZ020000001">
    <property type="protein sequence ID" value="KAI5352795.1"/>
    <property type="molecule type" value="Genomic_DNA"/>
</dbReference>
<organism evidence="2 3">
    <name type="scientific">Prunus dulcis</name>
    <name type="common">Almond</name>
    <name type="synonym">Amygdalus dulcis</name>
    <dbReference type="NCBI Taxonomy" id="3755"/>
    <lineage>
        <taxon>Eukaryota</taxon>
        <taxon>Viridiplantae</taxon>
        <taxon>Streptophyta</taxon>
        <taxon>Embryophyta</taxon>
        <taxon>Tracheophyta</taxon>
        <taxon>Spermatophyta</taxon>
        <taxon>Magnoliopsida</taxon>
        <taxon>eudicotyledons</taxon>
        <taxon>Gunneridae</taxon>
        <taxon>Pentapetalae</taxon>
        <taxon>rosids</taxon>
        <taxon>fabids</taxon>
        <taxon>Rosales</taxon>
        <taxon>Rosaceae</taxon>
        <taxon>Amygdaloideae</taxon>
        <taxon>Amygdaleae</taxon>
        <taxon>Prunus</taxon>
    </lineage>
</organism>
<name>A0AAD4ZR98_PRUDU</name>
<keyword evidence="3" id="KW-1185">Reference proteome</keyword>
<evidence type="ECO:0000256" key="1">
    <source>
        <dbReference type="SAM" id="MobiDB-lite"/>
    </source>
</evidence>
<protein>
    <submittedName>
        <fullName evidence="2">Uncharacterized protein</fullName>
    </submittedName>
</protein>
<dbReference type="Proteomes" id="UP001054821">
    <property type="component" value="Chromosome 1"/>
</dbReference>
<dbReference type="AlphaFoldDB" id="A0AAD4ZR98"/>
<evidence type="ECO:0000313" key="2">
    <source>
        <dbReference type="EMBL" id="KAI5352795.1"/>
    </source>
</evidence>
<sequence>MDPPILNPAAGDAAHDHRFIGKIQLKHVEKEKEDEKLTEIGFGSAPKTKREGEMKLLRDRVSKLKSTSSSRQRAIRASFLNPEQ</sequence>
<feature type="compositionally biased region" description="Basic and acidic residues" evidence="1">
    <location>
        <begin position="48"/>
        <end position="62"/>
    </location>
</feature>
<comment type="caution">
    <text evidence="2">The sequence shown here is derived from an EMBL/GenBank/DDBJ whole genome shotgun (WGS) entry which is preliminary data.</text>
</comment>
<accession>A0AAD4ZR98</accession>
<gene>
    <name evidence="2" type="ORF">L3X38_005687</name>
</gene>
<evidence type="ECO:0000313" key="3">
    <source>
        <dbReference type="Proteomes" id="UP001054821"/>
    </source>
</evidence>
<proteinExistence type="predicted"/>
<reference evidence="2 3" key="1">
    <citation type="journal article" date="2022" name="G3 (Bethesda)">
        <title>Whole-genome sequence and methylome profiling of the almond [Prunus dulcis (Mill.) D.A. Webb] cultivar 'Nonpareil'.</title>
        <authorList>
            <person name="D'Amico-Willman K.M."/>
            <person name="Ouma W.Z."/>
            <person name="Meulia T."/>
            <person name="Sideli G.M."/>
            <person name="Gradziel T.M."/>
            <person name="Fresnedo-Ramirez J."/>
        </authorList>
    </citation>
    <scope>NUCLEOTIDE SEQUENCE [LARGE SCALE GENOMIC DNA]</scope>
    <source>
        <strain evidence="2">Clone GOH B32 T37-40</strain>
    </source>
</reference>
<feature type="region of interest" description="Disordered" evidence="1">
    <location>
        <begin position="32"/>
        <end position="84"/>
    </location>
</feature>